<feature type="chain" id="PRO_5040940404" description="DUF6801 domain-containing protein" evidence="1">
    <location>
        <begin position="23"/>
        <end position="358"/>
    </location>
</feature>
<keyword evidence="4" id="KW-1185">Reference proteome</keyword>
<keyword evidence="1" id="KW-0732">Signal</keyword>
<evidence type="ECO:0000313" key="4">
    <source>
        <dbReference type="Proteomes" id="UP001144096"/>
    </source>
</evidence>
<sequence length="358" mass="35905">MRKARWLLAAGLACLTVVSAPAAASASTPIDKKLSFTCPFPLIGLQKLDVEVKASFEVPSAPGGTFTTADLAVAVTVPDKSTRGLALVGAASIEGTASAGVTLANGPLTLPLNLPLTVAKTPVPQAGPFTTNASGSVPPVQLPNAGRTTLTIGDFSARLTPKKADGSFTGLGSFTSDCTLDPGQDPVLLSFDVGAASRDYGVTGTTTLKALGATAPLTGSFTGFSPAFDRTRAEFKVFGFVPGTADLQFSPDGPQTGEITGDGFVAHAKLALALPQVTLFGLPVADAGCHASASIPVDLKTGAGFTLASGGPLSGPYAIPALTGCGAFTAYLSSLVQSDGNTFAVTLAARRPGFTSGR</sequence>
<evidence type="ECO:0000259" key="2">
    <source>
        <dbReference type="Pfam" id="PF20611"/>
    </source>
</evidence>
<evidence type="ECO:0000256" key="1">
    <source>
        <dbReference type="SAM" id="SignalP"/>
    </source>
</evidence>
<name>A0A9X2SKT8_9PSEU</name>
<accession>A0A9X2SKT8</accession>
<dbReference type="EMBL" id="JAMXQV010000012">
    <property type="protein sequence ID" value="MCR6485814.1"/>
    <property type="molecule type" value="Genomic_DNA"/>
</dbReference>
<dbReference type="Proteomes" id="UP001144096">
    <property type="component" value="Unassembled WGS sequence"/>
</dbReference>
<feature type="signal peptide" evidence="1">
    <location>
        <begin position="1"/>
        <end position="22"/>
    </location>
</feature>
<dbReference type="RefSeq" id="WP_257922394.1">
    <property type="nucleotide sequence ID" value="NZ_JAMXQV010000012.1"/>
</dbReference>
<evidence type="ECO:0000313" key="3">
    <source>
        <dbReference type="EMBL" id="MCR6485814.1"/>
    </source>
</evidence>
<gene>
    <name evidence="3" type="ORF">M8542_23595</name>
</gene>
<protein>
    <recommendedName>
        <fullName evidence="2">DUF6801 domain-containing protein</fullName>
    </recommendedName>
</protein>
<dbReference type="AlphaFoldDB" id="A0A9X2SKT8"/>
<proteinExistence type="predicted"/>
<organism evidence="3 4">
    <name type="scientific">Amycolatopsis iheyensis</name>
    <dbReference type="NCBI Taxonomy" id="2945988"/>
    <lineage>
        <taxon>Bacteria</taxon>
        <taxon>Bacillati</taxon>
        <taxon>Actinomycetota</taxon>
        <taxon>Actinomycetes</taxon>
        <taxon>Pseudonocardiales</taxon>
        <taxon>Pseudonocardiaceae</taxon>
        <taxon>Amycolatopsis</taxon>
    </lineage>
</organism>
<dbReference type="InterPro" id="IPR046542">
    <property type="entry name" value="DUF6801"/>
</dbReference>
<reference evidence="3" key="1">
    <citation type="submission" date="2022-06" db="EMBL/GenBank/DDBJ databases">
        <title>Amycolatopsis iheyaensis sp. nov., a new species of the genus Amycolatopsis isolated from soil in Iheya island, Japan.</title>
        <authorList>
            <person name="Ngamcharungchit C."/>
            <person name="Kanto H."/>
            <person name="Take A."/>
            <person name="Intra B."/>
            <person name="Matsumoto A."/>
            <person name="Panbangred W."/>
            <person name="Inahashi Y."/>
        </authorList>
    </citation>
    <scope>NUCLEOTIDE SEQUENCE</scope>
    <source>
        <strain evidence="3">OK19-0408</strain>
    </source>
</reference>
<comment type="caution">
    <text evidence="3">The sequence shown here is derived from an EMBL/GenBank/DDBJ whole genome shotgun (WGS) entry which is preliminary data.</text>
</comment>
<feature type="domain" description="DUF6801" evidence="2">
    <location>
        <begin position="35"/>
        <end position="188"/>
    </location>
</feature>
<dbReference type="Pfam" id="PF20611">
    <property type="entry name" value="DUF6801"/>
    <property type="match status" value="1"/>
</dbReference>